<dbReference type="AlphaFoldDB" id="A0AAD9N066"/>
<evidence type="ECO:0000256" key="13">
    <source>
        <dbReference type="ARBA" id="ARBA00080992"/>
    </source>
</evidence>
<dbReference type="GO" id="GO:0036009">
    <property type="term" value="F:protein-glutamine N-methyltransferase activity"/>
    <property type="evidence" value="ECO:0007669"/>
    <property type="project" value="UniProtKB-ARBA"/>
</dbReference>
<dbReference type="GO" id="GO:0035657">
    <property type="term" value="C:eRF1 methyltransferase complex"/>
    <property type="evidence" value="ECO:0007669"/>
    <property type="project" value="TreeGrafter"/>
</dbReference>
<dbReference type="Gene3D" id="3.40.50.150">
    <property type="entry name" value="Vaccinia Virus protein VP39"/>
    <property type="match status" value="1"/>
</dbReference>
<proteinExistence type="inferred from homology"/>
<keyword evidence="5" id="KW-0949">S-adenosyl-L-methionine</keyword>
<dbReference type="PROSITE" id="PS00092">
    <property type="entry name" value="N6_MTASE"/>
    <property type="match status" value="1"/>
</dbReference>
<evidence type="ECO:0000256" key="5">
    <source>
        <dbReference type="ARBA" id="ARBA00022691"/>
    </source>
</evidence>
<keyword evidence="4" id="KW-0808">Transferase</keyword>
<comment type="function">
    <text evidence="9">Methyltransferase that can methylate proteins and, to a lower extent, arsenic. Catalytic subunit of a heterodimer with TRMT112, which monomethylates 'Lys-12' of histone H4 (H4K12me1), a modification present at the promoters of numerous genes encoding cell cycle regulators. Catalytic subunit of a heterodimer with TRMT112, which catalyzes N5-methylation of Glu residue of proteins with a Gly-Gln-Xaa-Xaa-Xaa-Arg motif. Methylates ETF1 on 'Gln-185'; ETF1 needs to be complexed to ERF3 in its GTP-bound form to be efficiently methylated. May also play a role in the modulation of arsenic-induced toxicity by mediating the conversion of monomethylarsonous acid (3+) into the less toxic dimethylarsonic acid. It however only plays a limited role in arsenic metabolism compared with AS3MT.</text>
</comment>
<dbReference type="Proteomes" id="UP001208570">
    <property type="component" value="Unassembled WGS sequence"/>
</dbReference>
<dbReference type="FunFam" id="3.40.50.150:FF:000077">
    <property type="entry name" value="HemK methyltransferase family member 2"/>
    <property type="match status" value="1"/>
</dbReference>
<evidence type="ECO:0000256" key="14">
    <source>
        <dbReference type="ARBA" id="ARBA00083337"/>
    </source>
</evidence>
<dbReference type="InterPro" id="IPR007848">
    <property type="entry name" value="Small_mtfrase_dom"/>
</dbReference>
<comment type="similarity">
    <text evidence="2">Belongs to the eukaryotic/archaeal PrmC-related family.</text>
</comment>
<evidence type="ECO:0000259" key="17">
    <source>
        <dbReference type="Pfam" id="PF05175"/>
    </source>
</evidence>
<name>A0AAD9N066_9ANNE</name>
<dbReference type="InterPro" id="IPR004557">
    <property type="entry name" value="PrmC-related"/>
</dbReference>
<keyword evidence="3" id="KW-0489">Methyltransferase</keyword>
<evidence type="ECO:0000313" key="18">
    <source>
        <dbReference type="EMBL" id="KAK2150176.1"/>
    </source>
</evidence>
<evidence type="ECO:0000256" key="4">
    <source>
        <dbReference type="ARBA" id="ARBA00022679"/>
    </source>
</evidence>
<dbReference type="CDD" id="cd02440">
    <property type="entry name" value="AdoMet_MTases"/>
    <property type="match status" value="1"/>
</dbReference>
<evidence type="ECO:0000256" key="15">
    <source>
        <dbReference type="ARBA" id="ARBA00093624"/>
    </source>
</evidence>
<dbReference type="GO" id="GO:0005634">
    <property type="term" value="C:nucleus"/>
    <property type="evidence" value="ECO:0007669"/>
    <property type="project" value="UniProtKB-SubCell"/>
</dbReference>
<reference evidence="18" key="1">
    <citation type="journal article" date="2023" name="Mol. Biol. Evol.">
        <title>Third-Generation Sequencing Reveals the Adaptive Role of the Epigenome in Three Deep-Sea Polychaetes.</title>
        <authorList>
            <person name="Perez M."/>
            <person name="Aroh O."/>
            <person name="Sun Y."/>
            <person name="Lan Y."/>
            <person name="Juniper S.K."/>
            <person name="Young C.R."/>
            <person name="Angers B."/>
            <person name="Qian P.Y."/>
        </authorList>
    </citation>
    <scope>NUCLEOTIDE SEQUENCE</scope>
    <source>
        <strain evidence="18">P08H-3</strain>
    </source>
</reference>
<feature type="domain" description="Methyltransferase small" evidence="17">
    <location>
        <begin position="46"/>
        <end position="125"/>
    </location>
</feature>
<comment type="catalytic activity">
    <reaction evidence="7">
        <text>L-lysyl-[histone] + S-adenosyl-L-methionine = N(6)-methyl-L-lysyl-[histone] + S-adenosyl-L-homocysteine + H(+)</text>
        <dbReference type="Rhea" id="RHEA:10024"/>
        <dbReference type="Rhea" id="RHEA-COMP:9845"/>
        <dbReference type="Rhea" id="RHEA-COMP:9846"/>
        <dbReference type="ChEBI" id="CHEBI:15378"/>
        <dbReference type="ChEBI" id="CHEBI:29969"/>
        <dbReference type="ChEBI" id="CHEBI:57856"/>
        <dbReference type="ChEBI" id="CHEBI:59789"/>
        <dbReference type="ChEBI" id="CHEBI:61929"/>
    </reaction>
    <physiologicalReaction direction="left-to-right" evidence="7">
        <dbReference type="Rhea" id="RHEA:10025"/>
    </physiologicalReaction>
</comment>
<dbReference type="InterPro" id="IPR002052">
    <property type="entry name" value="DNA_methylase_N6_adenine_CS"/>
</dbReference>
<evidence type="ECO:0000256" key="9">
    <source>
        <dbReference type="ARBA" id="ARBA00053180"/>
    </source>
</evidence>
<keyword evidence="6" id="KW-0539">Nucleus</keyword>
<evidence type="ECO:0000256" key="8">
    <source>
        <dbReference type="ARBA" id="ARBA00050903"/>
    </source>
</evidence>
<gene>
    <name evidence="18" type="ORF">LSH36_419g01014</name>
</gene>
<dbReference type="PANTHER" id="PTHR45875:SF1">
    <property type="entry name" value="METHYLTRANSFERASE N6AMT1"/>
    <property type="match status" value="1"/>
</dbReference>
<evidence type="ECO:0000256" key="3">
    <source>
        <dbReference type="ARBA" id="ARBA00022603"/>
    </source>
</evidence>
<dbReference type="SUPFAM" id="SSF53335">
    <property type="entry name" value="S-adenosyl-L-methionine-dependent methyltransferases"/>
    <property type="match status" value="1"/>
</dbReference>
<comment type="subcellular location">
    <subcellularLocation>
        <location evidence="1">Nucleus</location>
    </subcellularLocation>
</comment>
<dbReference type="InterPro" id="IPR029063">
    <property type="entry name" value="SAM-dependent_MTases_sf"/>
</dbReference>
<accession>A0AAD9N066</accession>
<dbReference type="GO" id="GO:0003676">
    <property type="term" value="F:nucleic acid binding"/>
    <property type="evidence" value="ECO:0007669"/>
    <property type="project" value="InterPro"/>
</dbReference>
<evidence type="ECO:0000313" key="19">
    <source>
        <dbReference type="Proteomes" id="UP001208570"/>
    </source>
</evidence>
<comment type="subunit">
    <text evidence="10">Heterodimer; heterodimerization with TRMT112 is required for S-adenosyl-L-methionine-binding.</text>
</comment>
<organism evidence="18 19">
    <name type="scientific">Paralvinella palmiformis</name>
    <dbReference type="NCBI Taxonomy" id="53620"/>
    <lineage>
        <taxon>Eukaryota</taxon>
        <taxon>Metazoa</taxon>
        <taxon>Spiralia</taxon>
        <taxon>Lophotrochozoa</taxon>
        <taxon>Annelida</taxon>
        <taxon>Polychaeta</taxon>
        <taxon>Sedentaria</taxon>
        <taxon>Canalipalpata</taxon>
        <taxon>Terebellida</taxon>
        <taxon>Terebelliformia</taxon>
        <taxon>Alvinellidae</taxon>
        <taxon>Paralvinella</taxon>
    </lineage>
</organism>
<evidence type="ECO:0000256" key="11">
    <source>
        <dbReference type="ARBA" id="ARBA00075330"/>
    </source>
</evidence>
<sequence length="215" mass="23656">MIPTPDISHLTSVDYNEVYEPAEDTFLLLDALEQDGDTFLQLRPLMCLEVGSGAGVVSTFLAKMIGNSAMYLTTDLNPAAADVTKRTSEQNCIVLQPLIMDLAGGLLSRLRGQVDVLIFNPPYVVTPSDEVGKKGIEASWAGGRKGREVIDRFLPQVAELLSVDGLFYLVIIKENDKDEIEQIMTTYGLQMVVVLERRSGPERLSILRFSKTSSS</sequence>
<dbReference type="InterPro" id="IPR052190">
    <property type="entry name" value="Euk-Arch_PrmC-MTase"/>
</dbReference>
<comment type="caution">
    <text evidence="18">The sequence shown here is derived from an EMBL/GenBank/DDBJ whole genome shotgun (WGS) entry which is preliminary data.</text>
</comment>
<dbReference type="NCBIfam" id="TIGR00537">
    <property type="entry name" value="hemK_rel_arch"/>
    <property type="match status" value="1"/>
</dbReference>
<evidence type="ECO:0000256" key="16">
    <source>
        <dbReference type="ARBA" id="ARBA00093667"/>
    </source>
</evidence>
<dbReference type="PANTHER" id="PTHR45875">
    <property type="entry name" value="METHYLTRANSFERASE N6AMT1"/>
    <property type="match status" value="1"/>
</dbReference>
<evidence type="ECO:0000256" key="6">
    <source>
        <dbReference type="ARBA" id="ARBA00023242"/>
    </source>
</evidence>
<comment type="catalytic activity">
    <reaction evidence="8">
        <text>methylarsonous acid + S-adenosyl-L-methionine = dimethylarsinate + S-adenosyl-L-homocysteine + 2 H(+)</text>
        <dbReference type="Rhea" id="RHEA:11684"/>
        <dbReference type="ChEBI" id="CHEBI:15378"/>
        <dbReference type="ChEBI" id="CHEBI:16223"/>
        <dbReference type="ChEBI" id="CHEBI:17826"/>
        <dbReference type="ChEBI" id="CHEBI:57856"/>
        <dbReference type="ChEBI" id="CHEBI:59789"/>
    </reaction>
</comment>
<dbReference type="EMBL" id="JAODUP010000419">
    <property type="protein sequence ID" value="KAK2150176.1"/>
    <property type="molecule type" value="Genomic_DNA"/>
</dbReference>
<protein>
    <recommendedName>
        <fullName evidence="15">Methyltransferase HEMK2</fullName>
    </recommendedName>
    <alternativeName>
        <fullName evidence="14">HemK methyltransferase family member 2</fullName>
    </alternativeName>
    <alternativeName>
        <fullName evidence="12">Lysine N-methyltransferase 9</fullName>
    </alternativeName>
    <alternativeName>
        <fullName evidence="11">Methylarsonite methyltransferase N6AMT1</fullName>
    </alternativeName>
    <alternativeName>
        <fullName evidence="16">Methyltransferase N6AMT1</fullName>
    </alternativeName>
    <alternativeName>
        <fullName evidence="13">Protein N(5)-glutamine methyltransferase</fullName>
    </alternativeName>
</protein>
<dbReference type="Pfam" id="PF05175">
    <property type="entry name" value="MTS"/>
    <property type="match status" value="1"/>
</dbReference>
<evidence type="ECO:0000256" key="10">
    <source>
        <dbReference type="ARBA" id="ARBA00062344"/>
    </source>
</evidence>
<dbReference type="GO" id="GO:0032259">
    <property type="term" value="P:methylation"/>
    <property type="evidence" value="ECO:0007669"/>
    <property type="project" value="UniProtKB-KW"/>
</dbReference>
<keyword evidence="19" id="KW-1185">Reference proteome</keyword>
<evidence type="ECO:0000256" key="1">
    <source>
        <dbReference type="ARBA" id="ARBA00004123"/>
    </source>
</evidence>
<evidence type="ECO:0000256" key="12">
    <source>
        <dbReference type="ARBA" id="ARBA00076540"/>
    </source>
</evidence>
<evidence type="ECO:0000256" key="7">
    <source>
        <dbReference type="ARBA" id="ARBA00048619"/>
    </source>
</evidence>
<evidence type="ECO:0000256" key="2">
    <source>
        <dbReference type="ARBA" id="ARBA00006149"/>
    </source>
</evidence>